<gene>
    <name evidence="3" type="ORF">ACFSJH_03035</name>
</gene>
<keyword evidence="4" id="KW-1185">Reference proteome</keyword>
<dbReference type="Pfam" id="PF16244">
    <property type="entry name" value="DUF4901"/>
    <property type="match status" value="2"/>
</dbReference>
<evidence type="ECO:0000313" key="4">
    <source>
        <dbReference type="Proteomes" id="UP001597362"/>
    </source>
</evidence>
<reference evidence="4" key="1">
    <citation type="journal article" date="2019" name="Int. J. Syst. Evol. Microbiol.">
        <title>The Global Catalogue of Microorganisms (GCM) 10K type strain sequencing project: providing services to taxonomists for standard genome sequencing and annotation.</title>
        <authorList>
            <consortium name="The Broad Institute Genomics Platform"/>
            <consortium name="The Broad Institute Genome Sequencing Center for Infectious Disease"/>
            <person name="Wu L."/>
            <person name="Ma J."/>
        </authorList>
    </citation>
    <scope>NUCLEOTIDE SEQUENCE [LARGE SCALE GENOMIC DNA]</scope>
    <source>
        <strain evidence="4">GH52</strain>
    </source>
</reference>
<dbReference type="PROSITE" id="PS51272">
    <property type="entry name" value="SLH"/>
    <property type="match status" value="2"/>
</dbReference>
<accession>A0ABW4YH60</accession>
<feature type="domain" description="SLH" evidence="2">
    <location>
        <begin position="738"/>
        <end position="800"/>
    </location>
</feature>
<feature type="chain" id="PRO_5046361870" evidence="1">
    <location>
        <begin position="27"/>
        <end position="803"/>
    </location>
</feature>
<protein>
    <submittedName>
        <fullName evidence="3">S-layer homology domain-containing protein</fullName>
    </submittedName>
</protein>
<evidence type="ECO:0000259" key="2">
    <source>
        <dbReference type="PROSITE" id="PS51272"/>
    </source>
</evidence>
<organism evidence="3 4">
    <name type="scientific">Paenibacillus yanchengensis</name>
    <dbReference type="NCBI Taxonomy" id="2035833"/>
    <lineage>
        <taxon>Bacteria</taxon>
        <taxon>Bacillati</taxon>
        <taxon>Bacillota</taxon>
        <taxon>Bacilli</taxon>
        <taxon>Bacillales</taxon>
        <taxon>Paenibacillaceae</taxon>
        <taxon>Paenibacillus</taxon>
    </lineage>
</organism>
<dbReference type="RefSeq" id="WP_377769740.1">
    <property type="nucleotide sequence ID" value="NZ_JBHUHO010000008.1"/>
</dbReference>
<dbReference type="Proteomes" id="UP001597362">
    <property type="component" value="Unassembled WGS sequence"/>
</dbReference>
<feature type="domain" description="SLH" evidence="2">
    <location>
        <begin position="675"/>
        <end position="737"/>
    </location>
</feature>
<evidence type="ECO:0000256" key="1">
    <source>
        <dbReference type="SAM" id="SignalP"/>
    </source>
</evidence>
<dbReference type="Pfam" id="PF00395">
    <property type="entry name" value="SLH"/>
    <property type="match status" value="2"/>
</dbReference>
<keyword evidence="1" id="KW-0732">Signal</keyword>
<dbReference type="InterPro" id="IPR032599">
    <property type="entry name" value="YcdB/YcdC_rep_domain"/>
</dbReference>
<dbReference type="EMBL" id="JBHUHO010000008">
    <property type="protein sequence ID" value="MFD2114724.1"/>
    <property type="molecule type" value="Genomic_DNA"/>
</dbReference>
<sequence length="803" mass="90904">MIQEWHKKTAASIAIAMTLTMFPAYPSTASAEIAANDVATTVERAEPGTTSKGSNAVKEETNTKIAKNKAEEYARKLVHVPKDYKLQSTSLSNVLLAEGKRQLWNLDFVKKENGKYKGNISVSLDANTGQLLEFQTYLNNPSAKPAYPLKVNRDAAKPLADKFLKQVAAEYIDQLKFNEQFGQDVLPPLTGQVNHTLRYDRIVNGVSFNNNYVMLQINSEGHINGFSMVWDETIKFPKITNYMNAEAARKAIIAAAKPQLKYVLPHNTNQSLAKPILIQELPAYAIDAVTGKVSNPKQYRSNQEQVAEKPLTATPISKKPTKQITDEQAAAKIVEETMFLPKNAELQYSSFQEHVDERVNESVEVWHLEWTIKDGKKDLGSVSATVDAKTGTIGNYHYYMYEQPANETTKPAILSLDEAISKAEATIKKQLPWLTHELYVVKPDPERYKNVNENDQFSYYIEFAHKVHGATTQYDYINVAIDARTGQVASFSSNIIPLDYPSKAPTIVANDQLMEQWLEYYRAELTYRLVQQYWYDNKPLPIEKYNLMQASGESLDKVDTKYEVELVYQLSPRALHEEVWLDATTGKWLNREKGLPTKLELPQASDIKGHWAESQLELMIAYKALELNDGKVEPNKTIKRGELIKMLVLAQNQNRHIMMSETEQMTANDAGSPQEQPTFKDVETDSDYFAYVEFALQQNLIDIGDGSFHPEEPVKREEMAELIVRALGYNTLADHESIFNTNFKDAKNINKKGQVAIVVGLDIMSLTDQKFMPGKTVTRAEASTAFFRYLQQRADLYEAPIRN</sequence>
<name>A0ABW4YH60_9BACL</name>
<comment type="caution">
    <text evidence="3">The sequence shown here is derived from an EMBL/GenBank/DDBJ whole genome shotgun (WGS) entry which is preliminary data.</text>
</comment>
<feature type="signal peptide" evidence="1">
    <location>
        <begin position="1"/>
        <end position="26"/>
    </location>
</feature>
<proteinExistence type="predicted"/>
<evidence type="ECO:0000313" key="3">
    <source>
        <dbReference type="EMBL" id="MFD2114724.1"/>
    </source>
</evidence>
<dbReference type="InterPro" id="IPR001119">
    <property type="entry name" value="SLH_dom"/>
</dbReference>